<dbReference type="InterPro" id="IPR005467">
    <property type="entry name" value="His_kinase_dom"/>
</dbReference>
<organism evidence="7 8">
    <name type="scientific">Microbulbifer celer</name>
    <dbReference type="NCBI Taxonomy" id="435905"/>
    <lineage>
        <taxon>Bacteria</taxon>
        <taxon>Pseudomonadati</taxon>
        <taxon>Pseudomonadota</taxon>
        <taxon>Gammaproteobacteria</taxon>
        <taxon>Cellvibrionales</taxon>
        <taxon>Microbulbiferaceae</taxon>
        <taxon>Microbulbifer</taxon>
    </lineage>
</organism>
<evidence type="ECO:0000313" key="8">
    <source>
        <dbReference type="Proteomes" id="UP001597264"/>
    </source>
</evidence>
<comment type="caution">
    <text evidence="7">The sequence shown here is derived from an EMBL/GenBank/DDBJ whole genome shotgun (WGS) entry which is preliminary data.</text>
</comment>
<dbReference type="Gene3D" id="3.30.565.10">
    <property type="entry name" value="Histidine kinase-like ATPase, C-terminal domain"/>
    <property type="match status" value="1"/>
</dbReference>
<name>A0ABW3U8J7_9GAMM</name>
<gene>
    <name evidence="7" type="ORF">ACFQ2X_11540</name>
</gene>
<evidence type="ECO:0000256" key="4">
    <source>
        <dbReference type="ARBA" id="ARBA00022679"/>
    </source>
</evidence>
<dbReference type="InterPro" id="IPR036890">
    <property type="entry name" value="HATPase_C_sf"/>
</dbReference>
<dbReference type="RefSeq" id="WP_230437326.1">
    <property type="nucleotide sequence ID" value="NZ_CP087715.1"/>
</dbReference>
<dbReference type="Pfam" id="PF00512">
    <property type="entry name" value="HisKA"/>
    <property type="match status" value="1"/>
</dbReference>
<evidence type="ECO:0000259" key="6">
    <source>
        <dbReference type="PROSITE" id="PS50109"/>
    </source>
</evidence>
<dbReference type="GO" id="GO:0016301">
    <property type="term" value="F:kinase activity"/>
    <property type="evidence" value="ECO:0007669"/>
    <property type="project" value="UniProtKB-KW"/>
</dbReference>
<dbReference type="InterPro" id="IPR050428">
    <property type="entry name" value="TCS_sensor_his_kinase"/>
</dbReference>
<evidence type="ECO:0000256" key="1">
    <source>
        <dbReference type="ARBA" id="ARBA00000085"/>
    </source>
</evidence>
<dbReference type="SUPFAM" id="SSF47384">
    <property type="entry name" value="Homodimeric domain of signal transducing histidine kinase"/>
    <property type="match status" value="1"/>
</dbReference>
<evidence type="ECO:0000256" key="2">
    <source>
        <dbReference type="ARBA" id="ARBA00012438"/>
    </source>
</evidence>
<dbReference type="PROSITE" id="PS50109">
    <property type="entry name" value="HIS_KIN"/>
    <property type="match status" value="1"/>
</dbReference>
<dbReference type="SUPFAM" id="SSF55874">
    <property type="entry name" value="ATPase domain of HSP90 chaperone/DNA topoisomerase II/histidine kinase"/>
    <property type="match status" value="1"/>
</dbReference>
<evidence type="ECO:0000256" key="3">
    <source>
        <dbReference type="ARBA" id="ARBA00022553"/>
    </source>
</evidence>
<evidence type="ECO:0000313" key="7">
    <source>
        <dbReference type="EMBL" id="MFD1217233.1"/>
    </source>
</evidence>
<keyword evidence="3" id="KW-0597">Phosphoprotein</keyword>
<dbReference type="Proteomes" id="UP001597264">
    <property type="component" value="Unassembled WGS sequence"/>
</dbReference>
<dbReference type="EMBL" id="JBHTLR010000011">
    <property type="protein sequence ID" value="MFD1217233.1"/>
    <property type="molecule type" value="Genomic_DNA"/>
</dbReference>
<accession>A0ABW3U8J7</accession>
<keyword evidence="8" id="KW-1185">Reference proteome</keyword>
<feature type="domain" description="Histidine kinase" evidence="6">
    <location>
        <begin position="192"/>
        <end position="390"/>
    </location>
</feature>
<sequence>MAYVVEDTLLDNLVAQEAGFITRHYKERGKIPAPRLPGFQIYDQQHPPPADLLAALPEGSNRTEWFSDSQRHFHLRRLELDNGRSLILAAEVSNLLAVTPMSGRLVWLLVAALAATSFLSLWAAHRLTCRTVQPLLTLADEVQKRHPESHQSAVTFSAVDAPDEIGFLARTLQTTFYRLQQALQRETEFTRDISHELRTNLAIARNALAVAPSSGLSVQDTQLLQRTMQEMENTVSALLALARSESTTLETFDLRALLEKRLLARTAQLEKRECELVFEVPTALAVLGNPTLAALLIDNLVDNALYHAAPLKLSITSDGQTVQFANPIAEPVDTMRSFLRSEKGPTSTGLGQGLFLVDRILDALGWQRRIDCKEEPNSFCITIVPRPATE</sequence>
<dbReference type="EC" id="2.7.13.3" evidence="2"/>
<keyword evidence="5 7" id="KW-0418">Kinase</keyword>
<keyword evidence="4" id="KW-0808">Transferase</keyword>
<reference evidence="8" key="1">
    <citation type="journal article" date="2019" name="Int. J. Syst. Evol. Microbiol.">
        <title>The Global Catalogue of Microorganisms (GCM) 10K type strain sequencing project: providing services to taxonomists for standard genome sequencing and annotation.</title>
        <authorList>
            <consortium name="The Broad Institute Genomics Platform"/>
            <consortium name="The Broad Institute Genome Sequencing Center for Infectious Disease"/>
            <person name="Wu L."/>
            <person name="Ma J."/>
        </authorList>
    </citation>
    <scope>NUCLEOTIDE SEQUENCE [LARGE SCALE GENOMIC DNA]</scope>
    <source>
        <strain evidence="8">CCUG 54356</strain>
    </source>
</reference>
<comment type="catalytic activity">
    <reaction evidence="1">
        <text>ATP + protein L-histidine = ADP + protein N-phospho-L-histidine.</text>
        <dbReference type="EC" id="2.7.13.3"/>
    </reaction>
</comment>
<dbReference type="PANTHER" id="PTHR45436:SF5">
    <property type="entry name" value="SENSOR HISTIDINE KINASE TRCS"/>
    <property type="match status" value="1"/>
</dbReference>
<proteinExistence type="predicted"/>
<protein>
    <recommendedName>
        <fullName evidence="2">histidine kinase</fullName>
        <ecNumber evidence="2">2.7.13.3</ecNumber>
    </recommendedName>
</protein>
<evidence type="ECO:0000256" key="5">
    <source>
        <dbReference type="ARBA" id="ARBA00022777"/>
    </source>
</evidence>
<dbReference type="InterPro" id="IPR003661">
    <property type="entry name" value="HisK_dim/P_dom"/>
</dbReference>
<dbReference type="PANTHER" id="PTHR45436">
    <property type="entry name" value="SENSOR HISTIDINE KINASE YKOH"/>
    <property type="match status" value="1"/>
</dbReference>
<dbReference type="Gene3D" id="1.10.287.130">
    <property type="match status" value="1"/>
</dbReference>
<dbReference type="SMART" id="SM00388">
    <property type="entry name" value="HisKA"/>
    <property type="match status" value="1"/>
</dbReference>
<dbReference type="CDD" id="cd00082">
    <property type="entry name" value="HisKA"/>
    <property type="match status" value="1"/>
</dbReference>
<dbReference type="InterPro" id="IPR036097">
    <property type="entry name" value="HisK_dim/P_sf"/>
</dbReference>